<dbReference type="Proteomes" id="UP000056109">
    <property type="component" value="Chromosome I"/>
</dbReference>
<feature type="compositionally biased region" description="Basic residues" evidence="1">
    <location>
        <begin position="8"/>
        <end position="17"/>
    </location>
</feature>
<accession>A0A0U5ETZ8</accession>
<evidence type="ECO:0000313" key="2">
    <source>
        <dbReference type="EMBL" id="CEF39943.1"/>
    </source>
</evidence>
<gene>
    <name evidence="2" type="ORF">ASN_528</name>
</gene>
<protein>
    <submittedName>
        <fullName evidence="2">Uncharacterized protein</fullName>
    </submittedName>
</protein>
<proteinExistence type="predicted"/>
<keyword evidence="3" id="KW-1185">Reference proteome</keyword>
<dbReference type="KEGG" id="asz:ASN_528"/>
<evidence type="ECO:0000313" key="3">
    <source>
        <dbReference type="Proteomes" id="UP000056109"/>
    </source>
</evidence>
<sequence>MSVIKRAPSSRRQKGQTKKSTPSTREPVQGMPYKMATPTQALCAAVTKGQRACSC</sequence>
<dbReference type="EMBL" id="LN606600">
    <property type="protein sequence ID" value="CEF39943.1"/>
    <property type="molecule type" value="Genomic_DNA"/>
</dbReference>
<evidence type="ECO:0000256" key="1">
    <source>
        <dbReference type="SAM" id="MobiDB-lite"/>
    </source>
</evidence>
<dbReference type="AlphaFoldDB" id="A0A0U5ETZ8"/>
<reference evidence="3" key="1">
    <citation type="submission" date="2014-09" db="EMBL/GenBank/DDBJ databases">
        <authorList>
            <person name="Illeghems K.G."/>
        </authorList>
    </citation>
    <scope>NUCLEOTIDE SEQUENCE [LARGE SCALE GENOMIC DNA]</scope>
    <source>
        <strain evidence="3">108B</strain>
    </source>
</reference>
<name>A0A0U5ETZ8_9PROT</name>
<feature type="region of interest" description="Disordered" evidence="1">
    <location>
        <begin position="1"/>
        <end position="33"/>
    </location>
</feature>
<dbReference type="PATRIC" id="fig|446692.3.peg.488"/>
<organism evidence="2 3">
    <name type="scientific">Acetobacter senegalensis</name>
    <dbReference type="NCBI Taxonomy" id="446692"/>
    <lineage>
        <taxon>Bacteria</taxon>
        <taxon>Pseudomonadati</taxon>
        <taxon>Pseudomonadota</taxon>
        <taxon>Alphaproteobacteria</taxon>
        <taxon>Acetobacterales</taxon>
        <taxon>Acetobacteraceae</taxon>
        <taxon>Acetobacter</taxon>
    </lineage>
</organism>